<dbReference type="InterPro" id="IPR027417">
    <property type="entry name" value="P-loop_NTPase"/>
</dbReference>
<dbReference type="Gene3D" id="3.40.50.300">
    <property type="entry name" value="P-loop containing nucleotide triphosphate hydrolases"/>
    <property type="match status" value="1"/>
</dbReference>
<dbReference type="CDD" id="cd00009">
    <property type="entry name" value="AAA"/>
    <property type="match status" value="1"/>
</dbReference>
<dbReference type="Proteomes" id="UP001432322">
    <property type="component" value="Unassembled WGS sequence"/>
</dbReference>
<dbReference type="PANTHER" id="PTHR10763:SF26">
    <property type="entry name" value="CELL DIVISION CONTROL PROTEIN 6 HOMOLOG"/>
    <property type="match status" value="1"/>
</dbReference>
<feature type="compositionally biased region" description="Basic and acidic residues" evidence="3">
    <location>
        <begin position="111"/>
        <end position="127"/>
    </location>
</feature>
<dbReference type="PANTHER" id="PTHR10763">
    <property type="entry name" value="CELL DIVISION CONTROL PROTEIN 6-RELATED"/>
    <property type="match status" value="1"/>
</dbReference>
<feature type="region of interest" description="Disordered" evidence="3">
    <location>
        <begin position="54"/>
        <end position="84"/>
    </location>
</feature>
<feature type="compositionally biased region" description="Basic and acidic residues" evidence="3">
    <location>
        <begin position="63"/>
        <end position="74"/>
    </location>
</feature>
<evidence type="ECO:0000256" key="1">
    <source>
        <dbReference type="ARBA" id="ARBA00006184"/>
    </source>
</evidence>
<sequence>IRSFLFSVQWESSIFIATRTSVIGSTNFIRTDMVNTRSRGETVAAQKANVTTETRSTRGRNAVKKEKTPIKKVDSAISKKVSPTKKSPIKKLVFTASPGRTTYSSRQKTPTRKEKIEKGDDGVERITRNMKRAVLEDSPPSSSKDSAISSSESISNSISPMPSLSDCERDEVMAPPPDDCMAPSPSTLVTPVVPLRGREKEFNQLISLIDASVEKRDPLTVYISGTPGTGKSATTRLVLQLLEQAPRKIKTCMVNCTSVRSGDDMCAAVMRSIDKPCPASTSQSKFKEYVSALKKTFVLVLDEADFVSKDALTSIFTMPVSVSSHLIVVGIANTIDFTERVLRKIKLKKDPVLMVFGRYSKAELTLILSHKMREGKGENTLDDTAVALCAGKVAALSGDIRMAMDLMRQSTRKILREEEEEQKMDVENAAQSNVVSSSSSVAPPSTPIAGRKTCHQLRAINDTFRGVYSSPLARARLPLQPSVLLAVCLKLSAGKKKALTRNQLFSSYQRACNLTGWPMALGEDLEVAFDLIVSQSFIAINGQQIRMQVDSATARSVFDNDVLRRIDDLKL</sequence>
<dbReference type="GO" id="GO:0033314">
    <property type="term" value="P:mitotic DNA replication checkpoint signaling"/>
    <property type="evidence" value="ECO:0007669"/>
    <property type="project" value="TreeGrafter"/>
</dbReference>
<evidence type="ECO:0000256" key="3">
    <source>
        <dbReference type="SAM" id="MobiDB-lite"/>
    </source>
</evidence>
<dbReference type="InterPro" id="IPR050311">
    <property type="entry name" value="ORC1/CDC6"/>
</dbReference>
<dbReference type="InterPro" id="IPR049945">
    <property type="entry name" value="AAA_22"/>
</dbReference>
<dbReference type="GO" id="GO:0005634">
    <property type="term" value="C:nucleus"/>
    <property type="evidence" value="ECO:0007669"/>
    <property type="project" value="TreeGrafter"/>
</dbReference>
<dbReference type="Pfam" id="PF13401">
    <property type="entry name" value="AAA_22"/>
    <property type="match status" value="1"/>
</dbReference>
<accession>A0AAV5WCF8</accession>
<dbReference type="GO" id="GO:0006270">
    <property type="term" value="P:DNA replication initiation"/>
    <property type="evidence" value="ECO:0007669"/>
    <property type="project" value="TreeGrafter"/>
</dbReference>
<feature type="compositionally biased region" description="Low complexity" evidence="3">
    <location>
        <begin position="429"/>
        <end position="443"/>
    </location>
</feature>
<dbReference type="SMART" id="SM00382">
    <property type="entry name" value="AAA"/>
    <property type="match status" value="1"/>
</dbReference>
<dbReference type="GO" id="GO:0003688">
    <property type="term" value="F:DNA replication origin binding"/>
    <property type="evidence" value="ECO:0007669"/>
    <property type="project" value="TreeGrafter"/>
</dbReference>
<protein>
    <recommendedName>
        <fullName evidence="4">AAA+ ATPase domain-containing protein</fullName>
    </recommendedName>
</protein>
<name>A0AAV5WCF8_9BILA</name>
<dbReference type="EMBL" id="BTSY01000005">
    <property type="protein sequence ID" value="GMT28095.1"/>
    <property type="molecule type" value="Genomic_DNA"/>
</dbReference>
<dbReference type="GO" id="GO:0016887">
    <property type="term" value="F:ATP hydrolysis activity"/>
    <property type="evidence" value="ECO:0007669"/>
    <property type="project" value="InterPro"/>
</dbReference>
<evidence type="ECO:0000313" key="6">
    <source>
        <dbReference type="Proteomes" id="UP001432322"/>
    </source>
</evidence>
<comment type="caution">
    <text evidence="5">The sequence shown here is derived from an EMBL/GenBank/DDBJ whole genome shotgun (WGS) entry which is preliminary data.</text>
</comment>
<evidence type="ECO:0000256" key="2">
    <source>
        <dbReference type="ARBA" id="ARBA00022705"/>
    </source>
</evidence>
<evidence type="ECO:0000313" key="5">
    <source>
        <dbReference type="EMBL" id="GMT28095.1"/>
    </source>
</evidence>
<reference evidence="5" key="1">
    <citation type="submission" date="2023-10" db="EMBL/GenBank/DDBJ databases">
        <title>Genome assembly of Pristionchus species.</title>
        <authorList>
            <person name="Yoshida K."/>
            <person name="Sommer R.J."/>
        </authorList>
    </citation>
    <scope>NUCLEOTIDE SEQUENCE</scope>
    <source>
        <strain evidence="5">RS5133</strain>
    </source>
</reference>
<dbReference type="AlphaFoldDB" id="A0AAV5WCF8"/>
<organism evidence="5 6">
    <name type="scientific">Pristionchus fissidentatus</name>
    <dbReference type="NCBI Taxonomy" id="1538716"/>
    <lineage>
        <taxon>Eukaryota</taxon>
        <taxon>Metazoa</taxon>
        <taxon>Ecdysozoa</taxon>
        <taxon>Nematoda</taxon>
        <taxon>Chromadorea</taxon>
        <taxon>Rhabditida</taxon>
        <taxon>Rhabditina</taxon>
        <taxon>Diplogasteromorpha</taxon>
        <taxon>Diplogasteroidea</taxon>
        <taxon>Neodiplogasteridae</taxon>
        <taxon>Pristionchus</taxon>
    </lineage>
</organism>
<dbReference type="Gene3D" id="1.10.8.60">
    <property type="match status" value="1"/>
</dbReference>
<comment type="similarity">
    <text evidence="1">Belongs to the CDC6/cdc18 family.</text>
</comment>
<dbReference type="InterPro" id="IPR003593">
    <property type="entry name" value="AAA+_ATPase"/>
</dbReference>
<feature type="compositionally biased region" description="Polar residues" evidence="3">
    <location>
        <begin position="99"/>
        <end position="108"/>
    </location>
</feature>
<keyword evidence="2" id="KW-0235">DNA replication</keyword>
<proteinExistence type="inferred from homology"/>
<feature type="compositionally biased region" description="Low complexity" evidence="3">
    <location>
        <begin position="138"/>
        <end position="165"/>
    </location>
</feature>
<feature type="region of interest" description="Disordered" evidence="3">
    <location>
        <begin position="429"/>
        <end position="448"/>
    </location>
</feature>
<dbReference type="SUPFAM" id="SSF52540">
    <property type="entry name" value="P-loop containing nucleoside triphosphate hydrolases"/>
    <property type="match status" value="1"/>
</dbReference>
<evidence type="ECO:0000259" key="4">
    <source>
        <dbReference type="SMART" id="SM00382"/>
    </source>
</evidence>
<keyword evidence="6" id="KW-1185">Reference proteome</keyword>
<gene>
    <name evidence="5" type="ORF">PFISCL1PPCAC_19392</name>
</gene>
<feature type="non-terminal residue" evidence="5">
    <location>
        <position position="1"/>
    </location>
</feature>
<feature type="region of interest" description="Disordered" evidence="3">
    <location>
        <begin position="99"/>
        <end position="169"/>
    </location>
</feature>
<feature type="domain" description="AAA+ ATPase" evidence="4">
    <location>
        <begin position="217"/>
        <end position="351"/>
    </location>
</feature>